<proteinExistence type="inferred from homology"/>
<dbReference type="CDD" id="cd06261">
    <property type="entry name" value="TM_PBP2"/>
    <property type="match status" value="1"/>
</dbReference>
<feature type="transmembrane region" description="Helical" evidence="7">
    <location>
        <begin position="330"/>
        <end position="351"/>
    </location>
</feature>
<evidence type="ECO:0000256" key="2">
    <source>
        <dbReference type="ARBA" id="ARBA00022448"/>
    </source>
</evidence>
<dbReference type="PANTHER" id="PTHR30193:SF37">
    <property type="entry name" value="INNER MEMBRANE ABC TRANSPORTER PERMEASE PROTEIN YCJO"/>
    <property type="match status" value="1"/>
</dbReference>
<dbReference type="EMBL" id="CP035495">
    <property type="protein sequence ID" value="QAY62232.1"/>
    <property type="molecule type" value="Genomic_DNA"/>
</dbReference>
<dbReference type="Pfam" id="PF00528">
    <property type="entry name" value="BPD_transp_1"/>
    <property type="match status" value="1"/>
</dbReference>
<dbReference type="KEGG" id="xyl:ET495_01910"/>
<dbReference type="PANTHER" id="PTHR30193">
    <property type="entry name" value="ABC TRANSPORTER PERMEASE PROTEIN"/>
    <property type="match status" value="1"/>
</dbReference>
<name>A0A4P6EIA7_9MICO</name>
<feature type="transmembrane region" description="Helical" evidence="7">
    <location>
        <begin position="274"/>
        <end position="294"/>
    </location>
</feature>
<keyword evidence="4 7" id="KW-0812">Transmembrane</keyword>
<keyword evidence="2 7" id="KW-0813">Transport</keyword>
<evidence type="ECO:0000313" key="11">
    <source>
        <dbReference type="Proteomes" id="UP000291758"/>
    </source>
</evidence>
<keyword evidence="11" id="KW-1185">Reference proteome</keyword>
<feature type="transmembrane region" description="Helical" evidence="7">
    <location>
        <begin position="136"/>
        <end position="157"/>
    </location>
</feature>
<dbReference type="InterPro" id="IPR051393">
    <property type="entry name" value="ABC_transporter_permease"/>
</dbReference>
<keyword evidence="5 7" id="KW-1133">Transmembrane helix</keyword>
<keyword evidence="3" id="KW-1003">Cell membrane</keyword>
<dbReference type="Gene3D" id="1.10.3720.10">
    <property type="entry name" value="MetI-like"/>
    <property type="match status" value="1"/>
</dbReference>
<comment type="similarity">
    <text evidence="7">Belongs to the binding-protein-dependent transport system permease family.</text>
</comment>
<organism evidence="10 11">
    <name type="scientific">Xylanimonas allomyrinae</name>
    <dbReference type="NCBI Taxonomy" id="2509459"/>
    <lineage>
        <taxon>Bacteria</taxon>
        <taxon>Bacillati</taxon>
        <taxon>Actinomycetota</taxon>
        <taxon>Actinomycetes</taxon>
        <taxon>Micrococcales</taxon>
        <taxon>Promicromonosporaceae</taxon>
        <taxon>Xylanimonas</taxon>
    </lineage>
</organism>
<sequence length="377" mass="40851">MTATTTGPTAAPRRRRTRPFAGRQGGQAVAGWLFVLPVLVILGLFMVAPIAMAVWVSVSDWAGRGSPFASTTHFVGGANYANLLTGGGLAQRDFATSLRNNVYYVILVVPIQTVIALLLAVLVNRRVLRAKGLFRTAFYFPSVTSSVAITVVFLFLFTASGAVNRVLSALSLDGPNWINDPRGILHLLLGAFGVSSPPDALRAAPFLGLSWWEWLSGPSVAMCVFIIMAIFTTSGTFMLLFIAALQNIEGEVDEAAMVDGANAWQRLRLITVPMLRPTIFTVVTLGLIGTWQVFDQIFTGTQGGPGKTTLTPAFLSYQTSFVNQRWGNGAAIAFILFAIIVVMTIIQRLVLTERDTVPRRKRFVRPGQQPTTAETAK</sequence>
<dbReference type="GO" id="GO:0055085">
    <property type="term" value="P:transmembrane transport"/>
    <property type="evidence" value="ECO:0007669"/>
    <property type="project" value="InterPro"/>
</dbReference>
<dbReference type="RefSeq" id="WP_129202175.1">
    <property type="nucleotide sequence ID" value="NZ_CP035495.1"/>
</dbReference>
<evidence type="ECO:0000256" key="4">
    <source>
        <dbReference type="ARBA" id="ARBA00022692"/>
    </source>
</evidence>
<dbReference type="PROSITE" id="PS50928">
    <property type="entry name" value="ABC_TM1"/>
    <property type="match status" value="1"/>
</dbReference>
<dbReference type="Proteomes" id="UP000291758">
    <property type="component" value="Chromosome"/>
</dbReference>
<feature type="transmembrane region" description="Helical" evidence="7">
    <location>
        <begin position="219"/>
        <end position="245"/>
    </location>
</feature>
<gene>
    <name evidence="10" type="ORF">ET495_01910</name>
</gene>
<evidence type="ECO:0000256" key="6">
    <source>
        <dbReference type="ARBA" id="ARBA00023136"/>
    </source>
</evidence>
<evidence type="ECO:0000256" key="3">
    <source>
        <dbReference type="ARBA" id="ARBA00022475"/>
    </source>
</evidence>
<comment type="subcellular location">
    <subcellularLocation>
        <location evidence="1 7">Cell membrane</location>
        <topology evidence="1 7">Multi-pass membrane protein</topology>
    </subcellularLocation>
</comment>
<evidence type="ECO:0000259" key="9">
    <source>
        <dbReference type="PROSITE" id="PS50928"/>
    </source>
</evidence>
<protein>
    <submittedName>
        <fullName evidence="10">Sugar ABC transporter permease</fullName>
    </submittedName>
</protein>
<evidence type="ECO:0000256" key="1">
    <source>
        <dbReference type="ARBA" id="ARBA00004651"/>
    </source>
</evidence>
<evidence type="ECO:0000313" key="10">
    <source>
        <dbReference type="EMBL" id="QAY62232.1"/>
    </source>
</evidence>
<reference evidence="10 11" key="1">
    <citation type="submission" date="2019-01" db="EMBL/GenBank/DDBJ databases">
        <title>Genome sequencing of strain 2JSPR-7.</title>
        <authorList>
            <person name="Heo J."/>
            <person name="Kim S.-J."/>
            <person name="Kim J.-S."/>
            <person name="Hong S.-B."/>
            <person name="Kwon S.-W."/>
        </authorList>
    </citation>
    <scope>NUCLEOTIDE SEQUENCE [LARGE SCALE GENOMIC DNA]</scope>
    <source>
        <strain evidence="10 11">2JSPR-7</strain>
    </source>
</reference>
<dbReference type="InterPro" id="IPR035906">
    <property type="entry name" value="MetI-like_sf"/>
</dbReference>
<dbReference type="GO" id="GO:0005886">
    <property type="term" value="C:plasma membrane"/>
    <property type="evidence" value="ECO:0007669"/>
    <property type="project" value="UniProtKB-SubCell"/>
</dbReference>
<evidence type="ECO:0000256" key="7">
    <source>
        <dbReference type="RuleBase" id="RU363032"/>
    </source>
</evidence>
<feature type="transmembrane region" description="Helical" evidence="7">
    <location>
        <begin position="102"/>
        <end position="124"/>
    </location>
</feature>
<dbReference type="SUPFAM" id="SSF161098">
    <property type="entry name" value="MetI-like"/>
    <property type="match status" value="1"/>
</dbReference>
<accession>A0A4P6EIA7</accession>
<evidence type="ECO:0000256" key="8">
    <source>
        <dbReference type="SAM" id="MobiDB-lite"/>
    </source>
</evidence>
<feature type="transmembrane region" description="Helical" evidence="7">
    <location>
        <begin position="32"/>
        <end position="58"/>
    </location>
</feature>
<feature type="region of interest" description="Disordered" evidence="8">
    <location>
        <begin position="1"/>
        <end position="22"/>
    </location>
</feature>
<keyword evidence="6 7" id="KW-0472">Membrane</keyword>
<feature type="domain" description="ABC transmembrane type-1" evidence="9">
    <location>
        <begin position="98"/>
        <end position="347"/>
    </location>
</feature>
<feature type="compositionally biased region" description="Low complexity" evidence="8">
    <location>
        <begin position="1"/>
        <end position="11"/>
    </location>
</feature>
<dbReference type="InterPro" id="IPR000515">
    <property type="entry name" value="MetI-like"/>
</dbReference>
<dbReference type="AlphaFoldDB" id="A0A4P6EIA7"/>
<evidence type="ECO:0000256" key="5">
    <source>
        <dbReference type="ARBA" id="ARBA00022989"/>
    </source>
</evidence>
<dbReference type="OrthoDB" id="9805974at2"/>